<sequence length="129" mass="14224">MPSRYRDPGHAEGETMDAIRRWGPPVAVHLILGMVALVPLWLSMMFVLSHPLAAWGLTSPEPTDNDGMLPWLVLLVPMWAVFLALWLPLGSLARRTATGVSRARYWTVGAALVLAPMVFLTALFYVVEG</sequence>
<gene>
    <name evidence="2" type="ORF">G3I53_08310</name>
</gene>
<feature type="transmembrane region" description="Helical" evidence="1">
    <location>
        <begin position="105"/>
        <end position="127"/>
    </location>
</feature>
<feature type="transmembrane region" description="Helical" evidence="1">
    <location>
        <begin position="26"/>
        <end position="48"/>
    </location>
</feature>
<comment type="caution">
    <text evidence="2">The sequence shown here is derived from an EMBL/GenBank/DDBJ whole genome shotgun (WGS) entry which is preliminary data.</text>
</comment>
<proteinExistence type="predicted"/>
<protein>
    <recommendedName>
        <fullName evidence="3">Integral membrane protein</fullName>
    </recommendedName>
</protein>
<dbReference type="RefSeq" id="WP_164438183.1">
    <property type="nucleotide sequence ID" value="NZ_JAAGMD010000231.1"/>
</dbReference>
<name>A0A6G3QS76_9ACTN</name>
<keyword evidence="1" id="KW-0472">Membrane</keyword>
<feature type="transmembrane region" description="Helical" evidence="1">
    <location>
        <begin position="68"/>
        <end position="93"/>
    </location>
</feature>
<accession>A0A6G3QS76</accession>
<organism evidence="2">
    <name type="scientific">Streptomyces sp. SID14436</name>
    <dbReference type="NCBI Taxonomy" id="2706070"/>
    <lineage>
        <taxon>Bacteria</taxon>
        <taxon>Bacillati</taxon>
        <taxon>Actinomycetota</taxon>
        <taxon>Actinomycetes</taxon>
        <taxon>Kitasatosporales</taxon>
        <taxon>Streptomycetaceae</taxon>
        <taxon>Streptomyces</taxon>
    </lineage>
</organism>
<dbReference type="AlphaFoldDB" id="A0A6G3QS76"/>
<evidence type="ECO:0000313" key="2">
    <source>
        <dbReference type="EMBL" id="NEA86047.1"/>
    </source>
</evidence>
<keyword evidence="1" id="KW-1133">Transmembrane helix</keyword>
<evidence type="ECO:0008006" key="3">
    <source>
        <dbReference type="Google" id="ProtNLM"/>
    </source>
</evidence>
<keyword evidence="1" id="KW-0812">Transmembrane</keyword>
<dbReference type="EMBL" id="JAAGMD010000231">
    <property type="protein sequence ID" value="NEA86047.1"/>
    <property type="molecule type" value="Genomic_DNA"/>
</dbReference>
<reference evidence="2" key="1">
    <citation type="submission" date="2020-01" db="EMBL/GenBank/DDBJ databases">
        <title>Insect and environment-associated Actinomycetes.</title>
        <authorList>
            <person name="Currrie C."/>
            <person name="Chevrette M."/>
            <person name="Carlson C."/>
            <person name="Stubbendieck R."/>
            <person name="Wendt-Pienkowski E."/>
        </authorList>
    </citation>
    <scope>NUCLEOTIDE SEQUENCE</scope>
    <source>
        <strain evidence="2">SID14436</strain>
    </source>
</reference>
<evidence type="ECO:0000256" key="1">
    <source>
        <dbReference type="SAM" id="Phobius"/>
    </source>
</evidence>